<evidence type="ECO:0000313" key="2">
    <source>
        <dbReference type="Proteomes" id="UP000320762"/>
    </source>
</evidence>
<reference evidence="1 2" key="1">
    <citation type="journal article" date="2019" name="New Phytol.">
        <title>Comparative genomics reveals unique wood-decay strategies and fruiting body development in the Schizophyllaceae.</title>
        <authorList>
            <person name="Almasi E."/>
            <person name="Sahu N."/>
            <person name="Krizsan K."/>
            <person name="Balint B."/>
            <person name="Kovacs G.M."/>
            <person name="Kiss B."/>
            <person name="Cseklye J."/>
            <person name="Drula E."/>
            <person name="Henrissat B."/>
            <person name="Nagy I."/>
            <person name="Chovatia M."/>
            <person name="Adam C."/>
            <person name="LaButti K."/>
            <person name="Lipzen A."/>
            <person name="Riley R."/>
            <person name="Grigoriev I.V."/>
            <person name="Nagy L.G."/>
        </authorList>
    </citation>
    <scope>NUCLEOTIDE SEQUENCE [LARGE SCALE GENOMIC DNA]</scope>
    <source>
        <strain evidence="1 2">NL-1724</strain>
    </source>
</reference>
<dbReference type="AlphaFoldDB" id="A0A550CRI4"/>
<gene>
    <name evidence="1" type="ORF">BD626DRAFT_478704</name>
</gene>
<sequence length="148" mass="16000">MLRWYEVFPQVSHCLPASRFRLQVALRSRTMSEVMVMMMATAICPVLPHCGFVVGGERGGLQHSALVRAFAARRATGGNSKPDLCDLPATGRGIPALRRCVNAARRWMVAGEVAGLKTQAVGFAKMASRLLNEMVWVVAAMMLVGKGG</sequence>
<organism evidence="1 2">
    <name type="scientific">Schizophyllum amplum</name>
    <dbReference type="NCBI Taxonomy" id="97359"/>
    <lineage>
        <taxon>Eukaryota</taxon>
        <taxon>Fungi</taxon>
        <taxon>Dikarya</taxon>
        <taxon>Basidiomycota</taxon>
        <taxon>Agaricomycotina</taxon>
        <taxon>Agaricomycetes</taxon>
        <taxon>Agaricomycetidae</taxon>
        <taxon>Agaricales</taxon>
        <taxon>Schizophyllaceae</taxon>
        <taxon>Schizophyllum</taxon>
    </lineage>
</organism>
<dbReference type="EMBL" id="VDMD01000002">
    <property type="protein sequence ID" value="TRM67397.1"/>
    <property type="molecule type" value="Genomic_DNA"/>
</dbReference>
<dbReference type="Proteomes" id="UP000320762">
    <property type="component" value="Unassembled WGS sequence"/>
</dbReference>
<evidence type="ECO:0000313" key="1">
    <source>
        <dbReference type="EMBL" id="TRM67397.1"/>
    </source>
</evidence>
<keyword evidence="2" id="KW-1185">Reference proteome</keyword>
<comment type="caution">
    <text evidence="1">The sequence shown here is derived from an EMBL/GenBank/DDBJ whole genome shotgun (WGS) entry which is preliminary data.</text>
</comment>
<accession>A0A550CRI4</accession>
<name>A0A550CRI4_9AGAR</name>
<protein>
    <submittedName>
        <fullName evidence="1">Uncharacterized protein</fullName>
    </submittedName>
</protein>
<proteinExistence type="predicted"/>